<dbReference type="Proteomes" id="UP000494206">
    <property type="component" value="Unassembled WGS sequence"/>
</dbReference>
<dbReference type="AlphaFoldDB" id="A0A8S1F0K0"/>
<feature type="region of interest" description="Disordered" evidence="1">
    <location>
        <begin position="60"/>
        <end position="98"/>
    </location>
</feature>
<proteinExistence type="predicted"/>
<name>A0A8S1F0K0_9PELO</name>
<evidence type="ECO:0000313" key="3">
    <source>
        <dbReference type="Proteomes" id="UP000494206"/>
    </source>
</evidence>
<comment type="caution">
    <text evidence="2">The sequence shown here is derived from an EMBL/GenBank/DDBJ whole genome shotgun (WGS) entry which is preliminary data.</text>
</comment>
<gene>
    <name evidence="2" type="ORF">CBOVIS_LOCUS7439</name>
</gene>
<sequence length="336" mass="38008">MSSLDETNAFAALNQLILPNSISPTKMGSGGQLDEQVLKILQGLPLFNNMQNPMRIETTTTTEPLTNGIDEVEKPSPSNDSSRQTMSPESDEQNSDGIQKALTTSTKSSEGWYECFTTTSKAEFDALIYSLYVIEKDERKMDGWQYFECLNRLQNKCRFKIRTKKQDEFLIVEEKCAHNHGIEPVGQAGSHAGLPKTVREIVDKAFNENWSNDMRDERIGDEIRRLGLPKNPRLGRQIDNRVAYLRRVKNLNETKKIQDQVNATAIDPNALFTPQMLQMLMEQNGGSLVVEKDVVDKLVGEFGAQLQNNENVDVKPEVNHHDYAIPEAQQENMDTN</sequence>
<reference evidence="2 3" key="1">
    <citation type="submission" date="2020-04" db="EMBL/GenBank/DDBJ databases">
        <authorList>
            <person name="Laetsch R D."/>
            <person name="Stevens L."/>
            <person name="Kumar S."/>
            <person name="Blaxter L. M."/>
        </authorList>
    </citation>
    <scope>NUCLEOTIDE SEQUENCE [LARGE SCALE GENOMIC DNA]</scope>
</reference>
<evidence type="ECO:0000313" key="2">
    <source>
        <dbReference type="EMBL" id="CAB3405214.1"/>
    </source>
</evidence>
<accession>A0A8S1F0K0</accession>
<evidence type="ECO:0000256" key="1">
    <source>
        <dbReference type="SAM" id="MobiDB-lite"/>
    </source>
</evidence>
<dbReference type="OrthoDB" id="5843068at2759"/>
<evidence type="ECO:0008006" key="4">
    <source>
        <dbReference type="Google" id="ProtNLM"/>
    </source>
</evidence>
<organism evidence="2 3">
    <name type="scientific">Caenorhabditis bovis</name>
    <dbReference type="NCBI Taxonomy" id="2654633"/>
    <lineage>
        <taxon>Eukaryota</taxon>
        <taxon>Metazoa</taxon>
        <taxon>Ecdysozoa</taxon>
        <taxon>Nematoda</taxon>
        <taxon>Chromadorea</taxon>
        <taxon>Rhabditida</taxon>
        <taxon>Rhabditina</taxon>
        <taxon>Rhabditomorpha</taxon>
        <taxon>Rhabditoidea</taxon>
        <taxon>Rhabditidae</taxon>
        <taxon>Peloderinae</taxon>
        <taxon>Caenorhabditis</taxon>
    </lineage>
</organism>
<keyword evidence="3" id="KW-1185">Reference proteome</keyword>
<feature type="compositionally biased region" description="Polar residues" evidence="1">
    <location>
        <begin position="76"/>
        <end position="88"/>
    </location>
</feature>
<protein>
    <recommendedName>
        <fullName evidence="4">FLYWCH-type domain-containing protein</fullName>
    </recommendedName>
</protein>
<dbReference type="EMBL" id="CADEPM010000004">
    <property type="protein sequence ID" value="CAB3405214.1"/>
    <property type="molecule type" value="Genomic_DNA"/>
</dbReference>